<reference evidence="2 3" key="1">
    <citation type="submission" date="2019-11" db="EMBL/GenBank/DDBJ databases">
        <authorList>
            <person name="Ay H."/>
        </authorList>
    </citation>
    <scope>NUCLEOTIDE SEQUENCE [LARGE SCALE GENOMIC DNA]</scope>
    <source>
        <strain evidence="2 3">BG9H</strain>
    </source>
</reference>
<proteinExistence type="predicted"/>
<comment type="caution">
    <text evidence="2">The sequence shown here is derived from an EMBL/GenBank/DDBJ whole genome shotgun (WGS) entry which is preliminary data.</text>
</comment>
<feature type="non-terminal residue" evidence="2">
    <location>
        <position position="1"/>
    </location>
</feature>
<evidence type="ECO:0000259" key="1">
    <source>
        <dbReference type="Pfam" id="PF09995"/>
    </source>
</evidence>
<dbReference type="Proteomes" id="UP001197114">
    <property type="component" value="Unassembled WGS sequence"/>
</dbReference>
<name>A0ABS6YS00_9ACTN</name>
<dbReference type="EMBL" id="WMBF01000274">
    <property type="protein sequence ID" value="MBW5424153.1"/>
    <property type="molecule type" value="Genomic_DNA"/>
</dbReference>
<accession>A0ABS6YS00</accession>
<evidence type="ECO:0000313" key="3">
    <source>
        <dbReference type="Proteomes" id="UP001197114"/>
    </source>
</evidence>
<dbReference type="RefSeq" id="WP_219690615.1">
    <property type="nucleotide sequence ID" value="NZ_WMBF01000274.1"/>
</dbReference>
<dbReference type="InterPro" id="IPR018713">
    <property type="entry name" value="MPAB/Lcp_cat_dom"/>
</dbReference>
<organism evidence="2 3">
    <name type="scientific">Streptomyces anatolicus</name>
    <dbReference type="NCBI Taxonomy" id="2675858"/>
    <lineage>
        <taxon>Bacteria</taxon>
        <taxon>Bacillati</taxon>
        <taxon>Actinomycetota</taxon>
        <taxon>Actinomycetes</taxon>
        <taxon>Kitasatosporales</taxon>
        <taxon>Streptomycetaceae</taxon>
        <taxon>Streptomyces</taxon>
    </lineage>
</organism>
<keyword evidence="3" id="KW-1185">Reference proteome</keyword>
<dbReference type="Pfam" id="PF09995">
    <property type="entry name" value="MPAB_Lcp_cat"/>
    <property type="match status" value="1"/>
</dbReference>
<gene>
    <name evidence="2" type="ORF">GKQ77_21735</name>
</gene>
<feature type="domain" description="ER-bound oxygenase mpaB/mpaB'/Rubber oxygenase catalytic" evidence="1">
    <location>
        <begin position="6"/>
        <end position="60"/>
    </location>
</feature>
<protein>
    <submittedName>
        <fullName evidence="2">DUF2236 domain-containing protein</fullName>
    </submittedName>
</protein>
<evidence type="ECO:0000313" key="2">
    <source>
        <dbReference type="EMBL" id="MBW5424153.1"/>
    </source>
</evidence>
<sequence length="91" mass="10790">PRPVRVLLRILWPLLLPPLARFRRFVTVGLMPPDARQALGLPWTPRQERALRRFGRALRTIVPLLPERLRYLPLARRARAQHRAQHRAARR</sequence>